<gene>
    <name evidence="2" type="ORF">IWA51_06715</name>
</gene>
<proteinExistence type="predicted"/>
<dbReference type="EMBL" id="CP064936">
    <property type="protein sequence ID" value="QPZ99974.1"/>
    <property type="molecule type" value="Genomic_DNA"/>
</dbReference>
<evidence type="ECO:0000313" key="2">
    <source>
        <dbReference type="EMBL" id="QPZ99974.1"/>
    </source>
</evidence>
<accession>A0A7T3RBD6</accession>
<evidence type="ECO:0000256" key="1">
    <source>
        <dbReference type="SAM" id="MobiDB-lite"/>
    </source>
</evidence>
<dbReference type="Proteomes" id="UP000595224">
    <property type="component" value="Chromosome"/>
</dbReference>
<reference evidence="2 3" key="1">
    <citation type="submission" date="2020-11" db="EMBL/GenBank/DDBJ databases">
        <title>Treponema Peruensis nv. sp., first commensal Treponema isolated from human feces.</title>
        <authorList>
            <person name="Belkhou C."/>
            <person name="Raes J."/>
        </authorList>
    </citation>
    <scope>NUCLEOTIDE SEQUENCE [LARGE SCALE GENOMIC DNA]</scope>
    <source>
        <strain evidence="2 3">RCC2812</strain>
    </source>
</reference>
<protein>
    <submittedName>
        <fullName evidence="2">Uncharacterized protein</fullName>
    </submittedName>
</protein>
<feature type="region of interest" description="Disordered" evidence="1">
    <location>
        <begin position="104"/>
        <end position="126"/>
    </location>
</feature>
<evidence type="ECO:0000313" key="3">
    <source>
        <dbReference type="Proteomes" id="UP000595224"/>
    </source>
</evidence>
<organism evidence="2 3">
    <name type="scientific">Treponema peruense</name>
    <dbReference type="NCBI Taxonomy" id="2787628"/>
    <lineage>
        <taxon>Bacteria</taxon>
        <taxon>Pseudomonadati</taxon>
        <taxon>Spirochaetota</taxon>
        <taxon>Spirochaetia</taxon>
        <taxon>Spirochaetales</taxon>
        <taxon>Treponemataceae</taxon>
        <taxon>Treponema</taxon>
    </lineage>
</organism>
<dbReference type="KEGG" id="tper:IWA51_06715"/>
<keyword evidence="3" id="KW-1185">Reference proteome</keyword>
<dbReference type="RefSeq" id="WP_198441867.1">
    <property type="nucleotide sequence ID" value="NZ_CBCSHE010000003.1"/>
</dbReference>
<sequence>MGILITVSVLIIFNVAMWLVLLARFNSFFSTEDIIKKTRDSLNSMLTELNRNADRNITLMDDRIRQIKAVSAEADRHLLILQKELNSLQAGAVFKEKLADKKKHTRSNSSIGDIRSPYPSRPQDSVQGDLFTAQEEKPAAVSSSSSNSTVKVPVFEPKVFMAEKPVVPKKDFNEQVKELSGLGFNVFEIVAKTGRSIQEVKLALELR</sequence>
<dbReference type="AlphaFoldDB" id="A0A7T3RBD6"/>
<name>A0A7T3RBD6_9SPIR</name>